<feature type="non-terminal residue" evidence="1">
    <location>
        <position position="82"/>
    </location>
</feature>
<proteinExistence type="predicted"/>
<dbReference type="AlphaFoldDB" id="A0A383B655"/>
<evidence type="ECO:0000313" key="1">
    <source>
        <dbReference type="EMBL" id="SVE15607.1"/>
    </source>
</evidence>
<sequence>MAISRITGAGIATDTLEAGDIAANAVGSSELAAAAVLPANIAYLGDGSGNLSGTITNQQLHFGTAFTLTDDLTVNGDLTLGK</sequence>
<gene>
    <name evidence="1" type="ORF">METZ01_LOCUS468461</name>
</gene>
<organism evidence="1">
    <name type="scientific">marine metagenome</name>
    <dbReference type="NCBI Taxonomy" id="408172"/>
    <lineage>
        <taxon>unclassified sequences</taxon>
        <taxon>metagenomes</taxon>
        <taxon>ecological metagenomes</taxon>
    </lineage>
</organism>
<accession>A0A383B655</accession>
<protein>
    <submittedName>
        <fullName evidence="1">Uncharacterized protein</fullName>
    </submittedName>
</protein>
<reference evidence="1" key="1">
    <citation type="submission" date="2018-05" db="EMBL/GenBank/DDBJ databases">
        <authorList>
            <person name="Lanie J.A."/>
            <person name="Ng W.-L."/>
            <person name="Kazmierczak K.M."/>
            <person name="Andrzejewski T.M."/>
            <person name="Davidsen T.M."/>
            <person name="Wayne K.J."/>
            <person name="Tettelin H."/>
            <person name="Glass J.I."/>
            <person name="Rusch D."/>
            <person name="Podicherti R."/>
            <person name="Tsui H.-C.T."/>
            <person name="Winkler M.E."/>
        </authorList>
    </citation>
    <scope>NUCLEOTIDE SEQUENCE</scope>
</reference>
<dbReference type="EMBL" id="UINC01197894">
    <property type="protein sequence ID" value="SVE15607.1"/>
    <property type="molecule type" value="Genomic_DNA"/>
</dbReference>
<name>A0A383B655_9ZZZZ</name>